<evidence type="ECO:0000256" key="3">
    <source>
        <dbReference type="ARBA" id="ARBA00022837"/>
    </source>
</evidence>
<dbReference type="AlphaFoldDB" id="A0A061SGU4"/>
<dbReference type="InterPro" id="IPR039865">
    <property type="entry name" value="PPP2R3C"/>
</dbReference>
<dbReference type="InterPro" id="IPR011992">
    <property type="entry name" value="EF-hand-dom_pair"/>
</dbReference>
<reference evidence="4" key="1">
    <citation type="submission" date="2014-05" db="EMBL/GenBank/DDBJ databases">
        <title>The transcriptome of the halophilic microalga Tetraselmis sp. GSL018 isolated from the Great Salt Lake, Utah.</title>
        <authorList>
            <person name="Jinkerson R.E."/>
            <person name="D'Adamo S."/>
            <person name="Posewitz M.C."/>
        </authorList>
    </citation>
    <scope>NUCLEOTIDE SEQUENCE</scope>
    <source>
        <strain evidence="4">GSL018</strain>
    </source>
</reference>
<accession>A0A061SGU4</accession>
<sequence>MSFVERLRSLADKPSGRLTSSVELEELVQQHTQVLRTQRQHATSNVPAILRKAPEPGSLKALVRSIAREQALEERADEIATAEQLEEVKAMMDAEAAFFGDIAKRRISYEGLLKVRRRCCDLYGPAFGRLFEATTFLRFPKDKNGCISIDAYFSYVAARTQRERTALSLAQHDRDLDGCLTVEELEDWVAEQIATCQVQGLRYIDRYFITRYKQIAAQKFAFFHARNRKMRIADILNGPVIKEWQRNARGEAESGRRPHASNWFSLESAERVYKLFMDLDQSMTGTLGPSDLAGYSRTMTELFVSRVFEEHAGKCRSRGGPRSAGGMDFVEFLDFVLAWENRDSAPAIAYFFEIYDVRKRGHITAPDMYMFLAEIYKKWVEDGNYADLSIGDVRDEIFDMVKPRRELEITLKDLIDSKIGGTVMTIMADERVFWEYDSRETLMYQDEEGQA</sequence>
<evidence type="ECO:0000256" key="1">
    <source>
        <dbReference type="ARBA" id="ARBA00004496"/>
    </source>
</evidence>
<organism evidence="4">
    <name type="scientific">Tetraselmis sp. GSL018</name>
    <dbReference type="NCBI Taxonomy" id="582737"/>
    <lineage>
        <taxon>Eukaryota</taxon>
        <taxon>Viridiplantae</taxon>
        <taxon>Chlorophyta</taxon>
        <taxon>core chlorophytes</taxon>
        <taxon>Chlorodendrophyceae</taxon>
        <taxon>Chlorodendrales</taxon>
        <taxon>Chlorodendraceae</taxon>
        <taxon>Tetraselmis</taxon>
    </lineage>
</organism>
<keyword evidence="3" id="KW-0106">Calcium</keyword>
<dbReference type="GO" id="GO:0005819">
    <property type="term" value="C:spindle"/>
    <property type="evidence" value="ECO:0007669"/>
    <property type="project" value="TreeGrafter"/>
</dbReference>
<dbReference type="PROSITE" id="PS00018">
    <property type="entry name" value="EF_HAND_1"/>
    <property type="match status" value="1"/>
</dbReference>
<protein>
    <submittedName>
        <fullName evidence="4">Protein phosphatase 2 (Formerly 2A), regulatory subunit B</fullName>
    </submittedName>
</protein>
<dbReference type="Gene3D" id="1.10.238.10">
    <property type="entry name" value="EF-hand"/>
    <property type="match status" value="1"/>
</dbReference>
<evidence type="ECO:0000313" key="4">
    <source>
        <dbReference type="EMBL" id="JAC81951.1"/>
    </source>
</evidence>
<dbReference type="SUPFAM" id="SSF47473">
    <property type="entry name" value="EF-hand"/>
    <property type="match status" value="2"/>
</dbReference>
<evidence type="ECO:0000256" key="2">
    <source>
        <dbReference type="ARBA" id="ARBA00022490"/>
    </source>
</evidence>
<comment type="subcellular location">
    <subcellularLocation>
        <location evidence="1">Cytoplasm</location>
    </subcellularLocation>
</comment>
<name>A0A061SGU4_9CHLO</name>
<dbReference type="EMBL" id="GBEZ01003167">
    <property type="protein sequence ID" value="JAC81951.1"/>
    <property type="molecule type" value="Transcribed_RNA"/>
</dbReference>
<keyword evidence="2" id="KW-0963">Cytoplasm</keyword>
<dbReference type="PANTHER" id="PTHR12085:SF3">
    <property type="entry name" value="SERINE_THREONINE-PROTEIN PHOSPHATASE 2A REGULATORY SUBUNIT B'' SUBUNIT GAMMA"/>
    <property type="match status" value="1"/>
</dbReference>
<dbReference type="GO" id="GO:0035303">
    <property type="term" value="P:regulation of dephosphorylation"/>
    <property type="evidence" value="ECO:0007669"/>
    <property type="project" value="InterPro"/>
</dbReference>
<dbReference type="PANTHER" id="PTHR12085">
    <property type="entry name" value="SERINE/THREONINE-PROTEIN PHOSPHATASE 2A REGULATORY SUBUNIT B'' SUBUNIT GAMMA"/>
    <property type="match status" value="1"/>
</dbReference>
<dbReference type="GO" id="GO:0005737">
    <property type="term" value="C:cytoplasm"/>
    <property type="evidence" value="ECO:0007669"/>
    <property type="project" value="UniProtKB-SubCell"/>
</dbReference>
<dbReference type="GO" id="GO:0000226">
    <property type="term" value="P:microtubule cytoskeleton organization"/>
    <property type="evidence" value="ECO:0007669"/>
    <property type="project" value="TreeGrafter"/>
</dbReference>
<dbReference type="InterPro" id="IPR018247">
    <property type="entry name" value="EF_Hand_1_Ca_BS"/>
</dbReference>
<gene>
    <name evidence="4" type="primary">PPP2R3</name>
    <name evidence="4" type="ORF">TSPGSL018_6769</name>
</gene>
<dbReference type="GO" id="GO:0030865">
    <property type="term" value="P:cortical cytoskeleton organization"/>
    <property type="evidence" value="ECO:0007669"/>
    <property type="project" value="TreeGrafter"/>
</dbReference>
<proteinExistence type="predicted"/>